<reference evidence="1 2" key="1">
    <citation type="journal article" date="2019" name="Commun. Biol.">
        <title>The bagworm genome reveals a unique fibroin gene that provides high tensile strength.</title>
        <authorList>
            <person name="Kono N."/>
            <person name="Nakamura H."/>
            <person name="Ohtoshi R."/>
            <person name="Tomita M."/>
            <person name="Numata K."/>
            <person name="Arakawa K."/>
        </authorList>
    </citation>
    <scope>NUCLEOTIDE SEQUENCE [LARGE SCALE GENOMIC DNA]</scope>
</reference>
<protein>
    <submittedName>
        <fullName evidence="1">Uncharacterized protein</fullName>
    </submittedName>
</protein>
<name>A0A4C1X8Y6_EUMVA</name>
<proteinExistence type="predicted"/>
<accession>A0A4C1X8Y6</accession>
<evidence type="ECO:0000313" key="2">
    <source>
        <dbReference type="Proteomes" id="UP000299102"/>
    </source>
</evidence>
<evidence type="ECO:0000313" key="1">
    <source>
        <dbReference type="EMBL" id="GBP58804.1"/>
    </source>
</evidence>
<organism evidence="1 2">
    <name type="scientific">Eumeta variegata</name>
    <name type="common">Bagworm moth</name>
    <name type="synonym">Eumeta japonica</name>
    <dbReference type="NCBI Taxonomy" id="151549"/>
    <lineage>
        <taxon>Eukaryota</taxon>
        <taxon>Metazoa</taxon>
        <taxon>Ecdysozoa</taxon>
        <taxon>Arthropoda</taxon>
        <taxon>Hexapoda</taxon>
        <taxon>Insecta</taxon>
        <taxon>Pterygota</taxon>
        <taxon>Neoptera</taxon>
        <taxon>Endopterygota</taxon>
        <taxon>Lepidoptera</taxon>
        <taxon>Glossata</taxon>
        <taxon>Ditrysia</taxon>
        <taxon>Tineoidea</taxon>
        <taxon>Psychidae</taxon>
        <taxon>Oiketicinae</taxon>
        <taxon>Eumeta</taxon>
    </lineage>
</organism>
<gene>
    <name evidence="1" type="ORF">EVAR_83999_1</name>
</gene>
<dbReference type="EMBL" id="BGZK01000745">
    <property type="protein sequence ID" value="GBP58804.1"/>
    <property type="molecule type" value="Genomic_DNA"/>
</dbReference>
<comment type="caution">
    <text evidence="1">The sequence shown here is derived from an EMBL/GenBank/DDBJ whole genome shotgun (WGS) entry which is preliminary data.</text>
</comment>
<keyword evidence="2" id="KW-1185">Reference proteome</keyword>
<dbReference type="AlphaFoldDB" id="A0A4C1X8Y6"/>
<dbReference type="Proteomes" id="UP000299102">
    <property type="component" value="Unassembled WGS sequence"/>
</dbReference>
<sequence>MGISINYPRFTYTLYCHSPSFSSLSHCWRARDINTHRRREYKDDLRSTEVNGHQRRSAVECSNSAHHSLEICLVCFDVNHLYAHWTGAKPRRLKIQETLGFGLRLLRLALYTGRGNNVSA</sequence>